<proteinExistence type="predicted"/>
<accession>M2ZXJ4</accession>
<dbReference type="VEuPathDB" id="FungiDB:MYCFIDRAFT_46297"/>
<gene>
    <name evidence="2" type="ORF">MYCFIDRAFT_46297</name>
</gene>
<dbReference type="OrthoDB" id="3647238at2759"/>
<dbReference type="Pfam" id="PF06985">
    <property type="entry name" value="HET"/>
    <property type="match status" value="1"/>
</dbReference>
<dbReference type="EMBL" id="KB446558">
    <property type="protein sequence ID" value="EME83699.1"/>
    <property type="molecule type" value="Genomic_DNA"/>
</dbReference>
<dbReference type="HOGENOM" id="CLU_004184_6_2_1"/>
<organism evidence="2 3">
    <name type="scientific">Pseudocercospora fijiensis (strain CIRAD86)</name>
    <name type="common">Black leaf streak disease fungus</name>
    <name type="synonym">Mycosphaerella fijiensis</name>
    <dbReference type="NCBI Taxonomy" id="383855"/>
    <lineage>
        <taxon>Eukaryota</taxon>
        <taxon>Fungi</taxon>
        <taxon>Dikarya</taxon>
        <taxon>Ascomycota</taxon>
        <taxon>Pezizomycotina</taxon>
        <taxon>Dothideomycetes</taxon>
        <taxon>Dothideomycetidae</taxon>
        <taxon>Mycosphaerellales</taxon>
        <taxon>Mycosphaerellaceae</taxon>
        <taxon>Pseudocercospora</taxon>
    </lineage>
</organism>
<dbReference type="eggNOG" id="ENOG502RV95">
    <property type="taxonomic scope" value="Eukaryota"/>
</dbReference>
<sequence>METALPPLRYAPLGKNEIRVLRISDISRPDAISCTLLHRPRTDADYIALSYCWGDPKPVVDITVDNQRLGVAQNLGKFLQSWLTTANEVHRAKCLWIDAVCINQSDVEEKSVQVSRMWSVYENAGLVIAWLGAGSESTTTAVHTL</sequence>
<keyword evidence="3" id="KW-1185">Reference proteome</keyword>
<evidence type="ECO:0000259" key="1">
    <source>
        <dbReference type="Pfam" id="PF06985"/>
    </source>
</evidence>
<dbReference type="InterPro" id="IPR052895">
    <property type="entry name" value="HetReg/Transcr_Mod"/>
</dbReference>
<evidence type="ECO:0000313" key="2">
    <source>
        <dbReference type="EMBL" id="EME83699.1"/>
    </source>
</evidence>
<dbReference type="STRING" id="383855.M2ZXJ4"/>
<dbReference type="AlphaFoldDB" id="M2ZXJ4"/>
<dbReference type="PANTHER" id="PTHR24148">
    <property type="entry name" value="ANKYRIN REPEAT DOMAIN-CONTAINING PROTEIN 39 HOMOLOG-RELATED"/>
    <property type="match status" value="1"/>
</dbReference>
<dbReference type="GeneID" id="19339695"/>
<dbReference type="KEGG" id="pfj:MYCFIDRAFT_46297"/>
<reference evidence="2 3" key="1">
    <citation type="journal article" date="2012" name="PLoS Pathog.">
        <title>Diverse lifestyles and strategies of plant pathogenesis encoded in the genomes of eighteen Dothideomycetes fungi.</title>
        <authorList>
            <person name="Ohm R.A."/>
            <person name="Feau N."/>
            <person name="Henrissat B."/>
            <person name="Schoch C.L."/>
            <person name="Horwitz B.A."/>
            <person name="Barry K.W."/>
            <person name="Condon B.J."/>
            <person name="Copeland A.C."/>
            <person name="Dhillon B."/>
            <person name="Glaser F."/>
            <person name="Hesse C.N."/>
            <person name="Kosti I."/>
            <person name="LaButti K."/>
            <person name="Lindquist E.A."/>
            <person name="Lucas S."/>
            <person name="Salamov A.A."/>
            <person name="Bradshaw R.E."/>
            <person name="Ciuffetti L."/>
            <person name="Hamelin R.C."/>
            <person name="Kema G.H.J."/>
            <person name="Lawrence C."/>
            <person name="Scott J.A."/>
            <person name="Spatafora J.W."/>
            <person name="Turgeon B.G."/>
            <person name="de Wit P.J.G.M."/>
            <person name="Zhong S."/>
            <person name="Goodwin S.B."/>
            <person name="Grigoriev I.V."/>
        </authorList>
    </citation>
    <scope>NUCLEOTIDE SEQUENCE [LARGE SCALE GENOMIC DNA]</scope>
    <source>
        <strain evidence="2 3">CIRAD86</strain>
    </source>
</reference>
<name>M2ZXJ4_PSEFD</name>
<dbReference type="InterPro" id="IPR010730">
    <property type="entry name" value="HET"/>
</dbReference>
<dbReference type="RefSeq" id="XP_007925816.1">
    <property type="nucleotide sequence ID" value="XM_007927625.1"/>
</dbReference>
<dbReference type="PANTHER" id="PTHR24148:SF73">
    <property type="entry name" value="HET DOMAIN PROTEIN (AFU_ORTHOLOGUE AFUA_8G01020)"/>
    <property type="match status" value="1"/>
</dbReference>
<protein>
    <recommendedName>
        <fullName evidence="1">Heterokaryon incompatibility domain-containing protein</fullName>
    </recommendedName>
</protein>
<evidence type="ECO:0000313" key="3">
    <source>
        <dbReference type="Proteomes" id="UP000016932"/>
    </source>
</evidence>
<feature type="non-terminal residue" evidence="2">
    <location>
        <position position="145"/>
    </location>
</feature>
<feature type="domain" description="Heterokaryon incompatibility" evidence="1">
    <location>
        <begin position="46"/>
        <end position="141"/>
    </location>
</feature>
<dbReference type="Proteomes" id="UP000016932">
    <property type="component" value="Unassembled WGS sequence"/>
</dbReference>